<keyword evidence="3" id="KW-1185">Reference proteome</keyword>
<name>A0A835ERM8_9POAL</name>
<feature type="compositionally biased region" description="Basic and acidic residues" evidence="1">
    <location>
        <begin position="329"/>
        <end position="345"/>
    </location>
</feature>
<evidence type="ECO:0000313" key="3">
    <source>
        <dbReference type="Proteomes" id="UP000636709"/>
    </source>
</evidence>
<feature type="compositionally biased region" description="Basic and acidic residues" evidence="1">
    <location>
        <begin position="385"/>
        <end position="401"/>
    </location>
</feature>
<feature type="region of interest" description="Disordered" evidence="1">
    <location>
        <begin position="367"/>
        <end position="401"/>
    </location>
</feature>
<dbReference type="Proteomes" id="UP000636709">
    <property type="component" value="Unassembled WGS sequence"/>
</dbReference>
<protein>
    <submittedName>
        <fullName evidence="2">Uncharacterized protein</fullName>
    </submittedName>
</protein>
<comment type="caution">
    <text evidence="2">The sequence shown here is derived from an EMBL/GenBank/DDBJ whole genome shotgun (WGS) entry which is preliminary data.</text>
</comment>
<organism evidence="2 3">
    <name type="scientific">Digitaria exilis</name>
    <dbReference type="NCBI Taxonomy" id="1010633"/>
    <lineage>
        <taxon>Eukaryota</taxon>
        <taxon>Viridiplantae</taxon>
        <taxon>Streptophyta</taxon>
        <taxon>Embryophyta</taxon>
        <taxon>Tracheophyta</taxon>
        <taxon>Spermatophyta</taxon>
        <taxon>Magnoliopsida</taxon>
        <taxon>Liliopsida</taxon>
        <taxon>Poales</taxon>
        <taxon>Poaceae</taxon>
        <taxon>PACMAD clade</taxon>
        <taxon>Panicoideae</taxon>
        <taxon>Panicodae</taxon>
        <taxon>Paniceae</taxon>
        <taxon>Anthephorinae</taxon>
        <taxon>Digitaria</taxon>
    </lineage>
</organism>
<reference evidence="2" key="1">
    <citation type="submission" date="2020-07" db="EMBL/GenBank/DDBJ databases">
        <title>Genome sequence and genetic diversity analysis of an under-domesticated orphan crop, white fonio (Digitaria exilis).</title>
        <authorList>
            <person name="Bennetzen J.L."/>
            <person name="Chen S."/>
            <person name="Ma X."/>
            <person name="Wang X."/>
            <person name="Yssel A.E.J."/>
            <person name="Chaluvadi S.R."/>
            <person name="Johnson M."/>
            <person name="Gangashetty P."/>
            <person name="Hamidou F."/>
            <person name="Sanogo M.D."/>
            <person name="Zwaenepoel A."/>
            <person name="Wallace J."/>
            <person name="Van De Peer Y."/>
            <person name="Van Deynze A."/>
        </authorList>
    </citation>
    <scope>NUCLEOTIDE SEQUENCE</scope>
    <source>
        <tissue evidence="2">Leaves</tissue>
    </source>
</reference>
<accession>A0A835ERM8</accession>
<proteinExistence type="predicted"/>
<evidence type="ECO:0000313" key="2">
    <source>
        <dbReference type="EMBL" id="KAF8709865.1"/>
    </source>
</evidence>
<dbReference type="AlphaFoldDB" id="A0A835ERM8"/>
<feature type="compositionally biased region" description="Basic residues" evidence="1">
    <location>
        <begin position="306"/>
        <end position="321"/>
    </location>
</feature>
<feature type="region of interest" description="Disordered" evidence="1">
    <location>
        <begin position="232"/>
        <end position="260"/>
    </location>
</feature>
<gene>
    <name evidence="2" type="ORF">HU200_029578</name>
</gene>
<feature type="region of interest" description="Disordered" evidence="1">
    <location>
        <begin position="290"/>
        <end position="352"/>
    </location>
</feature>
<sequence length="439" mass="48812">MAIHPEEASFCSVVSGDIRMSRQDAKRLRICNKDTSRWKSKLTSGWDLTGASKAADSRGSHATGQRPFTLRPREAHAKQTSDVSDSRRRGACTTAAVTRLQRHGDALGATGQVIHRGNDDALTEKDPELMMTQQYGSAARYDYWQQSFAYPSSIFVGFLARGRGYVSCVHRVLAYGWWNGAVERPYVKVNGDPCLILNKSATTDWVALLFVVRDIGSLATRLTSITIPQRDRSRTRRLFHGLTPPPPPPAAGRDEKAKLGTKKSPDDLFFRFSAEQLPAHVALGRRIPHAARRQVPGSQGNPPGSRPRRGLRHLVRGRGQRPTRAARASKSDDSAGPRKAPDRTRISLVPHFIPSPPRRYRLAYKRSRPRPSWPLAGSSSMTEDFPEKPKESSVTKAGDRRTKMCMDRAAVPVKRVWLGLAARLGLRRKTGMLSAPRYP</sequence>
<dbReference type="EMBL" id="JACEFO010001754">
    <property type="protein sequence ID" value="KAF8709865.1"/>
    <property type="molecule type" value="Genomic_DNA"/>
</dbReference>
<evidence type="ECO:0000256" key="1">
    <source>
        <dbReference type="SAM" id="MobiDB-lite"/>
    </source>
</evidence>